<protein>
    <submittedName>
        <fullName evidence="1">Uncharacterized protein</fullName>
    </submittedName>
</protein>
<dbReference type="Proteomes" id="UP000290289">
    <property type="component" value="Chromosome 6"/>
</dbReference>
<organism evidence="1 2">
    <name type="scientific">Malus domestica</name>
    <name type="common">Apple</name>
    <name type="synonym">Pyrus malus</name>
    <dbReference type="NCBI Taxonomy" id="3750"/>
    <lineage>
        <taxon>Eukaryota</taxon>
        <taxon>Viridiplantae</taxon>
        <taxon>Streptophyta</taxon>
        <taxon>Embryophyta</taxon>
        <taxon>Tracheophyta</taxon>
        <taxon>Spermatophyta</taxon>
        <taxon>Magnoliopsida</taxon>
        <taxon>eudicotyledons</taxon>
        <taxon>Gunneridae</taxon>
        <taxon>Pentapetalae</taxon>
        <taxon>rosids</taxon>
        <taxon>fabids</taxon>
        <taxon>Rosales</taxon>
        <taxon>Rosaceae</taxon>
        <taxon>Amygdaloideae</taxon>
        <taxon>Maleae</taxon>
        <taxon>Malus</taxon>
    </lineage>
</organism>
<dbReference type="EMBL" id="RDQH01000332">
    <property type="protein sequence ID" value="RXH95710.1"/>
    <property type="molecule type" value="Genomic_DNA"/>
</dbReference>
<dbReference type="AlphaFoldDB" id="A0A498JJJ3"/>
<evidence type="ECO:0000313" key="2">
    <source>
        <dbReference type="Proteomes" id="UP000290289"/>
    </source>
</evidence>
<keyword evidence="2" id="KW-1185">Reference proteome</keyword>
<accession>A0A498JJJ3</accession>
<evidence type="ECO:0000313" key="1">
    <source>
        <dbReference type="EMBL" id="RXH95710.1"/>
    </source>
</evidence>
<reference evidence="1 2" key="1">
    <citation type="submission" date="2018-10" db="EMBL/GenBank/DDBJ databases">
        <title>A high-quality apple genome assembly.</title>
        <authorList>
            <person name="Hu J."/>
        </authorList>
    </citation>
    <scope>NUCLEOTIDE SEQUENCE [LARGE SCALE GENOMIC DNA]</scope>
    <source>
        <strain evidence="2">cv. HFTH1</strain>
        <tissue evidence="1">Young leaf</tissue>
    </source>
</reference>
<proteinExistence type="predicted"/>
<sequence>MLSSPSHMVLSPSHLMLSPLSMLYLFRLQHQLHLLLGLVRDSLTSHSLASPHGHTSSQIR</sequence>
<name>A0A498JJJ3_MALDO</name>
<gene>
    <name evidence="1" type="ORF">DVH24_008210</name>
</gene>
<comment type="caution">
    <text evidence="1">The sequence shown here is derived from an EMBL/GenBank/DDBJ whole genome shotgun (WGS) entry which is preliminary data.</text>
</comment>